<dbReference type="Proteomes" id="UP001367508">
    <property type="component" value="Unassembled WGS sequence"/>
</dbReference>
<accession>A0AAN9QMD0</accession>
<sequence>MDFSGTLIPLALGRSRRGITLKSHKATQQLSHATCKSSRFEGKKNEARGGHGQVTECGRIATYCGARIHCVSTHSGFRMKKFKNKEMGKAPGFRELDGKWFWDKTGDWFPVLVLGLWAVLMKEESIKANGFGVPFASN</sequence>
<dbReference type="AlphaFoldDB" id="A0AAN9QMD0"/>
<name>A0AAN9QMD0_CANGL</name>
<gene>
    <name evidence="1" type="ORF">VNO77_21688</name>
</gene>
<evidence type="ECO:0000313" key="1">
    <source>
        <dbReference type="EMBL" id="KAK7340969.1"/>
    </source>
</evidence>
<keyword evidence="2" id="KW-1185">Reference proteome</keyword>
<reference evidence="1 2" key="1">
    <citation type="submission" date="2024-01" db="EMBL/GenBank/DDBJ databases">
        <title>The genomes of 5 underutilized Papilionoideae crops provide insights into root nodulation and disease resistanc.</title>
        <authorList>
            <person name="Jiang F."/>
        </authorList>
    </citation>
    <scope>NUCLEOTIDE SEQUENCE [LARGE SCALE GENOMIC DNA]</scope>
    <source>
        <strain evidence="1">LVBAO_FW01</strain>
        <tissue evidence="1">Leaves</tissue>
    </source>
</reference>
<comment type="caution">
    <text evidence="1">The sequence shown here is derived from an EMBL/GenBank/DDBJ whole genome shotgun (WGS) entry which is preliminary data.</text>
</comment>
<protein>
    <submittedName>
        <fullName evidence="1">Uncharacterized protein</fullName>
    </submittedName>
</protein>
<organism evidence="1 2">
    <name type="scientific">Canavalia gladiata</name>
    <name type="common">Sword bean</name>
    <name type="synonym">Dolichos gladiatus</name>
    <dbReference type="NCBI Taxonomy" id="3824"/>
    <lineage>
        <taxon>Eukaryota</taxon>
        <taxon>Viridiplantae</taxon>
        <taxon>Streptophyta</taxon>
        <taxon>Embryophyta</taxon>
        <taxon>Tracheophyta</taxon>
        <taxon>Spermatophyta</taxon>
        <taxon>Magnoliopsida</taxon>
        <taxon>eudicotyledons</taxon>
        <taxon>Gunneridae</taxon>
        <taxon>Pentapetalae</taxon>
        <taxon>rosids</taxon>
        <taxon>fabids</taxon>
        <taxon>Fabales</taxon>
        <taxon>Fabaceae</taxon>
        <taxon>Papilionoideae</taxon>
        <taxon>50 kb inversion clade</taxon>
        <taxon>NPAAA clade</taxon>
        <taxon>indigoferoid/millettioid clade</taxon>
        <taxon>Phaseoleae</taxon>
        <taxon>Canavalia</taxon>
    </lineage>
</organism>
<dbReference type="EMBL" id="JAYMYQ010000004">
    <property type="protein sequence ID" value="KAK7340969.1"/>
    <property type="molecule type" value="Genomic_DNA"/>
</dbReference>
<proteinExistence type="predicted"/>
<evidence type="ECO:0000313" key="2">
    <source>
        <dbReference type="Proteomes" id="UP001367508"/>
    </source>
</evidence>